<dbReference type="GO" id="GO:0005737">
    <property type="term" value="C:cytoplasm"/>
    <property type="evidence" value="ECO:0007669"/>
    <property type="project" value="TreeGrafter"/>
</dbReference>
<keyword evidence="4 8" id="KW-0028">Amino-acid biosynthesis</keyword>
<dbReference type="InterPro" id="IPR016195">
    <property type="entry name" value="Pol/histidinol_Pase-like"/>
</dbReference>
<dbReference type="GO" id="GO:0004401">
    <property type="term" value="F:histidinol-phosphatase activity"/>
    <property type="evidence" value="ECO:0007669"/>
    <property type="project" value="UniProtKB-UniRule"/>
</dbReference>
<keyword evidence="6 8" id="KW-0368">Histidine biosynthesis</keyword>
<name>A0A8S0WJB9_CYCAE</name>
<gene>
    <name evidence="10" type="ORF">AAE3_LOCUS6103</name>
</gene>
<proteinExistence type="inferred from homology"/>
<evidence type="ECO:0000259" key="9">
    <source>
        <dbReference type="Pfam" id="PF02811"/>
    </source>
</evidence>
<dbReference type="GO" id="GO:0000105">
    <property type="term" value="P:L-histidine biosynthetic process"/>
    <property type="evidence" value="ECO:0007669"/>
    <property type="project" value="UniProtKB-UniRule"/>
</dbReference>
<dbReference type="PANTHER" id="PTHR21039:SF0">
    <property type="entry name" value="HISTIDINOL-PHOSPHATASE"/>
    <property type="match status" value="1"/>
</dbReference>
<evidence type="ECO:0000313" key="11">
    <source>
        <dbReference type="Proteomes" id="UP000467700"/>
    </source>
</evidence>
<dbReference type="InterPro" id="IPR010140">
    <property type="entry name" value="Histidinol_P_phosphatase_HisJ"/>
</dbReference>
<comment type="caution">
    <text evidence="10">The sequence shown here is derived from an EMBL/GenBank/DDBJ whole genome shotgun (WGS) entry which is preliminary data.</text>
</comment>
<evidence type="ECO:0000256" key="1">
    <source>
        <dbReference type="ARBA" id="ARBA00004970"/>
    </source>
</evidence>
<dbReference type="NCBIfam" id="TIGR01856">
    <property type="entry name" value="hisJ_fam"/>
    <property type="match status" value="1"/>
</dbReference>
<evidence type="ECO:0000256" key="7">
    <source>
        <dbReference type="ARBA" id="ARBA00049158"/>
    </source>
</evidence>
<dbReference type="AlphaFoldDB" id="A0A8S0WJB9"/>
<comment type="pathway">
    <text evidence="1 8">Amino-acid biosynthesis; L-histidine biosynthesis; L-histidine from 5-phospho-alpha-D-ribose 1-diphosphate: step 8/9.</text>
</comment>
<sequence>MLGAGSLVMAQRASNHDLTQPEVVLAGKDSPDHQHVGASKPDVDQVYDVGKDAWLTVLGTHHSHSGQFCKHGSGLLEDVVKEAIRQNFQVYGLTEHVPRYRAIDLYPEEVNTSLDELSSQFTSFLMEAHRLKTAYSAQISLLVGLETEFITDLDLHRLDILLKEFGDRVQYVVGSIHHVNGIPIDFDLPTYERALASFGDGTGDGGHEARQQAFLSSYFDAQYELLRCFKPEIIGHFDLCRLYCPSLRFGHHPVIQEKVERNVKFAVGYGALFEVNAAAFRKKWDTAYPGEEVVQVIKRHGGRFALSDDSHGPHAVGMNYRRLPDYLRSVGISELWYLEPSDMPNSAGRNIRAVRLDGDWLDHPFWRGQP</sequence>
<evidence type="ECO:0000313" key="10">
    <source>
        <dbReference type="EMBL" id="CAA7263713.1"/>
    </source>
</evidence>
<dbReference type="PANTHER" id="PTHR21039">
    <property type="entry name" value="HISTIDINOL PHOSPHATASE-RELATED"/>
    <property type="match status" value="1"/>
</dbReference>
<keyword evidence="5 8" id="KW-0378">Hydrolase</keyword>
<evidence type="ECO:0000256" key="6">
    <source>
        <dbReference type="ARBA" id="ARBA00023102"/>
    </source>
</evidence>
<dbReference type="EC" id="3.1.3.15" evidence="3 8"/>
<comment type="catalytic activity">
    <reaction evidence="7 8">
        <text>L-histidinol phosphate + H2O = L-histidinol + phosphate</text>
        <dbReference type="Rhea" id="RHEA:14465"/>
        <dbReference type="ChEBI" id="CHEBI:15377"/>
        <dbReference type="ChEBI" id="CHEBI:43474"/>
        <dbReference type="ChEBI" id="CHEBI:57699"/>
        <dbReference type="ChEBI" id="CHEBI:57980"/>
        <dbReference type="EC" id="3.1.3.15"/>
    </reaction>
</comment>
<keyword evidence="11" id="KW-1185">Reference proteome</keyword>
<comment type="similarity">
    <text evidence="2 8">Belongs to the PHP hydrolase family. HisK subfamily.</text>
</comment>
<accession>A0A8S0WJB9</accession>
<protein>
    <recommendedName>
        <fullName evidence="3 8">Histidinol-phosphatase</fullName>
        <shortName evidence="8">HolPase</shortName>
        <ecNumber evidence="3 8">3.1.3.15</ecNumber>
    </recommendedName>
</protein>
<organism evidence="10 11">
    <name type="scientific">Cyclocybe aegerita</name>
    <name type="common">Black poplar mushroom</name>
    <name type="synonym">Agrocybe aegerita</name>
    <dbReference type="NCBI Taxonomy" id="1973307"/>
    <lineage>
        <taxon>Eukaryota</taxon>
        <taxon>Fungi</taxon>
        <taxon>Dikarya</taxon>
        <taxon>Basidiomycota</taxon>
        <taxon>Agaricomycotina</taxon>
        <taxon>Agaricomycetes</taxon>
        <taxon>Agaricomycetidae</taxon>
        <taxon>Agaricales</taxon>
        <taxon>Agaricineae</taxon>
        <taxon>Bolbitiaceae</taxon>
        <taxon>Cyclocybe</taxon>
    </lineage>
</organism>
<dbReference type="SUPFAM" id="SSF89550">
    <property type="entry name" value="PHP domain-like"/>
    <property type="match status" value="1"/>
</dbReference>
<reference evidence="10 11" key="1">
    <citation type="submission" date="2020-01" db="EMBL/GenBank/DDBJ databases">
        <authorList>
            <person name="Gupta K D."/>
        </authorList>
    </citation>
    <scope>NUCLEOTIDE SEQUENCE [LARGE SCALE GENOMIC DNA]</scope>
</reference>
<feature type="domain" description="PHP" evidence="9">
    <location>
        <begin position="61"/>
        <end position="277"/>
    </location>
</feature>
<dbReference type="InterPro" id="IPR004013">
    <property type="entry name" value="PHP_dom"/>
</dbReference>
<dbReference type="OrthoDB" id="5957391at2759"/>
<dbReference type="EMBL" id="CACVBS010000041">
    <property type="protein sequence ID" value="CAA7263713.1"/>
    <property type="molecule type" value="Genomic_DNA"/>
</dbReference>
<dbReference type="Pfam" id="PF02811">
    <property type="entry name" value="PHP"/>
    <property type="match status" value="1"/>
</dbReference>
<evidence type="ECO:0000256" key="8">
    <source>
        <dbReference type="RuleBase" id="RU366003"/>
    </source>
</evidence>
<evidence type="ECO:0000256" key="4">
    <source>
        <dbReference type="ARBA" id="ARBA00022605"/>
    </source>
</evidence>
<dbReference type="Gene3D" id="3.20.20.140">
    <property type="entry name" value="Metal-dependent hydrolases"/>
    <property type="match status" value="1"/>
</dbReference>
<evidence type="ECO:0000256" key="5">
    <source>
        <dbReference type="ARBA" id="ARBA00022801"/>
    </source>
</evidence>
<dbReference type="Proteomes" id="UP000467700">
    <property type="component" value="Unassembled WGS sequence"/>
</dbReference>
<dbReference type="CDD" id="cd12110">
    <property type="entry name" value="PHP_HisPPase_Hisj_like"/>
    <property type="match status" value="1"/>
</dbReference>
<evidence type="ECO:0000256" key="2">
    <source>
        <dbReference type="ARBA" id="ARBA00009152"/>
    </source>
</evidence>
<evidence type="ECO:0000256" key="3">
    <source>
        <dbReference type="ARBA" id="ARBA00013085"/>
    </source>
</evidence>